<name>K5W3R2_PHACS</name>
<protein>
    <submittedName>
        <fullName evidence="2">Uncharacterized protein</fullName>
    </submittedName>
</protein>
<dbReference type="EMBL" id="JH930474">
    <property type="protein sequence ID" value="EKM53569.1"/>
    <property type="molecule type" value="Genomic_DNA"/>
</dbReference>
<proteinExistence type="predicted"/>
<organism evidence="2 3">
    <name type="scientific">Phanerochaete carnosa (strain HHB-10118-sp)</name>
    <name type="common">White-rot fungus</name>
    <name type="synonym">Peniophora carnosa</name>
    <dbReference type="NCBI Taxonomy" id="650164"/>
    <lineage>
        <taxon>Eukaryota</taxon>
        <taxon>Fungi</taxon>
        <taxon>Dikarya</taxon>
        <taxon>Basidiomycota</taxon>
        <taxon>Agaricomycotina</taxon>
        <taxon>Agaricomycetes</taxon>
        <taxon>Polyporales</taxon>
        <taxon>Phanerochaetaceae</taxon>
        <taxon>Phanerochaete</taxon>
    </lineage>
</organism>
<dbReference type="InParanoid" id="K5W3R2"/>
<evidence type="ECO:0000313" key="2">
    <source>
        <dbReference type="EMBL" id="EKM53569.1"/>
    </source>
</evidence>
<gene>
    <name evidence="2" type="ORF">PHACADRAFT_259995</name>
</gene>
<reference evidence="2 3" key="1">
    <citation type="journal article" date="2012" name="BMC Genomics">
        <title>Comparative genomics of the white-rot fungi, Phanerochaete carnosa and P. chrysosporium, to elucidate the genetic basis of the distinct wood types they colonize.</title>
        <authorList>
            <person name="Suzuki H."/>
            <person name="MacDonald J."/>
            <person name="Syed K."/>
            <person name="Salamov A."/>
            <person name="Hori C."/>
            <person name="Aerts A."/>
            <person name="Henrissat B."/>
            <person name="Wiebenga A."/>
            <person name="vanKuyk P.A."/>
            <person name="Barry K."/>
            <person name="Lindquist E."/>
            <person name="LaButti K."/>
            <person name="Lapidus A."/>
            <person name="Lucas S."/>
            <person name="Coutinho P."/>
            <person name="Gong Y."/>
            <person name="Samejima M."/>
            <person name="Mahadevan R."/>
            <person name="Abou-Zaid M."/>
            <person name="de Vries R.P."/>
            <person name="Igarashi K."/>
            <person name="Yadav J.S."/>
            <person name="Grigoriev I.V."/>
            <person name="Master E.R."/>
        </authorList>
    </citation>
    <scope>NUCLEOTIDE SEQUENCE [LARGE SCALE GENOMIC DNA]</scope>
    <source>
        <strain evidence="2 3">HHB-10118-sp</strain>
    </source>
</reference>
<sequence length="59" mass="6328">MKSKDSAQDLVDICTQRGATDLGFSRIINKDGQDIDERPALPSRTAARDQGHSAVLSNG</sequence>
<evidence type="ECO:0000256" key="1">
    <source>
        <dbReference type="SAM" id="MobiDB-lite"/>
    </source>
</evidence>
<feature type="region of interest" description="Disordered" evidence="1">
    <location>
        <begin position="30"/>
        <end position="59"/>
    </location>
</feature>
<dbReference type="HOGENOM" id="CLU_2961579_0_0_1"/>
<accession>K5W3R2</accession>
<feature type="compositionally biased region" description="Basic and acidic residues" evidence="1">
    <location>
        <begin position="30"/>
        <end position="39"/>
    </location>
</feature>
<evidence type="ECO:0000313" key="3">
    <source>
        <dbReference type="Proteomes" id="UP000008370"/>
    </source>
</evidence>
<dbReference type="Proteomes" id="UP000008370">
    <property type="component" value="Unassembled WGS sequence"/>
</dbReference>
<dbReference type="GeneID" id="18917587"/>
<dbReference type="RefSeq" id="XP_007398255.1">
    <property type="nucleotide sequence ID" value="XM_007398193.1"/>
</dbReference>
<dbReference type="KEGG" id="pco:PHACADRAFT_259995"/>
<dbReference type="AlphaFoldDB" id="K5W3R2"/>
<keyword evidence="3" id="KW-1185">Reference proteome</keyword>